<evidence type="ECO:0000313" key="3">
    <source>
        <dbReference type="Proteomes" id="UP001197609"/>
    </source>
</evidence>
<protein>
    <submittedName>
        <fullName evidence="2">Nitrous oxide reductase accessory protein NosL</fullName>
    </submittedName>
</protein>
<dbReference type="PANTHER" id="PTHR41247">
    <property type="entry name" value="HTH-TYPE TRANSCRIPTIONAL REPRESSOR YCNK"/>
    <property type="match status" value="1"/>
</dbReference>
<comment type="caution">
    <text evidence="2">The sequence shown here is derived from an EMBL/GenBank/DDBJ whole genome shotgun (WGS) entry which is preliminary data.</text>
</comment>
<dbReference type="SUPFAM" id="SSF160387">
    <property type="entry name" value="NosL/MerB-like"/>
    <property type="match status" value="1"/>
</dbReference>
<name>A0AAJ1AL30_9BACT</name>
<keyword evidence="1" id="KW-0472">Membrane</keyword>
<gene>
    <name evidence="2" type="ORF">K8G79_09975</name>
</gene>
<dbReference type="Gene3D" id="3.30.70.2050">
    <property type="match status" value="1"/>
</dbReference>
<dbReference type="InterPro" id="IPR008719">
    <property type="entry name" value="N2O_reductase_NosL"/>
</dbReference>
<sequence length="173" mass="19540">MKHGPTLNRVTTAWSIILITAILICSIGIADSAERRRRPMTRRDKCPVCGMFVYKYPKWVAVIEFTDDSAHFYDGAKDMFKHLFNVSKYSPGKSAQDIMHIHVTDYYAVALIDAKKALYVIGSNVLGPMGHELIPFEDEASAKEFLEDHKGTRILRFSDISEETIKALDAAQQ</sequence>
<accession>A0AAJ1AL30</accession>
<feature type="transmembrane region" description="Helical" evidence="1">
    <location>
        <begin position="12"/>
        <end position="33"/>
    </location>
</feature>
<keyword evidence="1" id="KW-0812">Transmembrane</keyword>
<proteinExistence type="predicted"/>
<dbReference type="EMBL" id="JAIOIU010000125">
    <property type="protein sequence ID" value="MBZ0160446.1"/>
    <property type="molecule type" value="Genomic_DNA"/>
</dbReference>
<dbReference type="PANTHER" id="PTHR41247:SF1">
    <property type="entry name" value="HTH-TYPE TRANSCRIPTIONAL REPRESSOR YCNK"/>
    <property type="match status" value="1"/>
</dbReference>
<dbReference type="Pfam" id="PF05573">
    <property type="entry name" value="NosL"/>
    <property type="match status" value="1"/>
</dbReference>
<dbReference type="Proteomes" id="UP001197609">
    <property type="component" value="Unassembled WGS sequence"/>
</dbReference>
<keyword evidence="1" id="KW-1133">Transmembrane helix</keyword>
<evidence type="ECO:0000313" key="2">
    <source>
        <dbReference type="EMBL" id="MBZ0160446.1"/>
    </source>
</evidence>
<evidence type="ECO:0000256" key="1">
    <source>
        <dbReference type="SAM" id="Phobius"/>
    </source>
</evidence>
<organism evidence="2 3">
    <name type="scientific">Candidatus Methylomirabilis tolerans</name>
    <dbReference type="NCBI Taxonomy" id="3123416"/>
    <lineage>
        <taxon>Bacteria</taxon>
        <taxon>Candidatus Methylomirabilota</taxon>
        <taxon>Candidatus Methylomirabilia</taxon>
        <taxon>Candidatus Methylomirabilales</taxon>
        <taxon>Candidatus Methylomirabilaceae</taxon>
        <taxon>Candidatus Methylomirabilis</taxon>
    </lineage>
</organism>
<reference evidence="2 3" key="1">
    <citation type="journal article" date="2021" name="bioRxiv">
        <title>Unraveling nitrogen, sulfur and carbon metabolic pathways and microbial community transcriptional responses to substrate deprivation and toxicity stresses in a bioreactor mimicking anoxic brackish coastal sediment conditions.</title>
        <authorList>
            <person name="Martins P.D."/>
            <person name="Echeveste M.J."/>
            <person name="Arshad A."/>
            <person name="Kurth J."/>
            <person name="Ouboter H."/>
            <person name="Jetten M.S.M."/>
            <person name="Welte C.U."/>
        </authorList>
    </citation>
    <scope>NUCLEOTIDE SEQUENCE [LARGE SCALE GENOMIC DNA]</scope>
    <source>
        <strain evidence="2">MAG_38</strain>
    </source>
</reference>
<dbReference type="AlphaFoldDB" id="A0AAJ1AL30"/>